<protein>
    <submittedName>
        <fullName evidence="1">Uncharacterized protein</fullName>
    </submittedName>
</protein>
<evidence type="ECO:0000313" key="2">
    <source>
        <dbReference type="Proteomes" id="UP001221898"/>
    </source>
</evidence>
<dbReference type="AlphaFoldDB" id="A0AAD7S1P8"/>
<dbReference type="EMBL" id="JAINUG010000127">
    <property type="protein sequence ID" value="KAJ8394344.1"/>
    <property type="molecule type" value="Genomic_DNA"/>
</dbReference>
<name>A0AAD7S1P8_9TELE</name>
<dbReference type="Proteomes" id="UP001221898">
    <property type="component" value="Unassembled WGS sequence"/>
</dbReference>
<proteinExistence type="predicted"/>
<reference evidence="1" key="1">
    <citation type="journal article" date="2023" name="Science">
        <title>Genome structures resolve the early diversification of teleost fishes.</title>
        <authorList>
            <person name="Parey E."/>
            <person name="Louis A."/>
            <person name="Montfort J."/>
            <person name="Bouchez O."/>
            <person name="Roques C."/>
            <person name="Iampietro C."/>
            <person name="Lluch J."/>
            <person name="Castinel A."/>
            <person name="Donnadieu C."/>
            <person name="Desvignes T."/>
            <person name="Floi Bucao C."/>
            <person name="Jouanno E."/>
            <person name="Wen M."/>
            <person name="Mejri S."/>
            <person name="Dirks R."/>
            <person name="Jansen H."/>
            <person name="Henkel C."/>
            <person name="Chen W.J."/>
            <person name="Zahm M."/>
            <person name="Cabau C."/>
            <person name="Klopp C."/>
            <person name="Thompson A.W."/>
            <person name="Robinson-Rechavi M."/>
            <person name="Braasch I."/>
            <person name="Lecointre G."/>
            <person name="Bobe J."/>
            <person name="Postlethwait J.H."/>
            <person name="Berthelot C."/>
            <person name="Roest Crollius H."/>
            <person name="Guiguen Y."/>
        </authorList>
    </citation>
    <scope>NUCLEOTIDE SEQUENCE</scope>
    <source>
        <strain evidence="1">NC1722</strain>
    </source>
</reference>
<sequence>MGEKLRALLLQKHICVPVMDPSPRPGPGEMRTPTVGECEVLRRETFHKWGLQALSLFGTPAREDGRSLRSLRLAFQPPSFAAATFRRAPYRRNLTRGEGVALRRSK</sequence>
<accession>A0AAD7S1P8</accession>
<organism evidence="1 2">
    <name type="scientific">Aldrovandia affinis</name>
    <dbReference type="NCBI Taxonomy" id="143900"/>
    <lineage>
        <taxon>Eukaryota</taxon>
        <taxon>Metazoa</taxon>
        <taxon>Chordata</taxon>
        <taxon>Craniata</taxon>
        <taxon>Vertebrata</taxon>
        <taxon>Euteleostomi</taxon>
        <taxon>Actinopterygii</taxon>
        <taxon>Neopterygii</taxon>
        <taxon>Teleostei</taxon>
        <taxon>Notacanthiformes</taxon>
        <taxon>Halosauridae</taxon>
        <taxon>Aldrovandia</taxon>
    </lineage>
</organism>
<evidence type="ECO:0000313" key="1">
    <source>
        <dbReference type="EMBL" id="KAJ8394344.1"/>
    </source>
</evidence>
<keyword evidence="2" id="KW-1185">Reference proteome</keyword>
<comment type="caution">
    <text evidence="1">The sequence shown here is derived from an EMBL/GenBank/DDBJ whole genome shotgun (WGS) entry which is preliminary data.</text>
</comment>
<gene>
    <name evidence="1" type="ORF">AAFF_G00047510</name>
</gene>